<dbReference type="AlphaFoldDB" id="A0ABD1XVN4"/>
<proteinExistence type="predicted"/>
<protein>
    <submittedName>
        <fullName evidence="1">Uncharacterized protein</fullName>
    </submittedName>
</protein>
<evidence type="ECO:0000313" key="2">
    <source>
        <dbReference type="Proteomes" id="UP001605036"/>
    </source>
</evidence>
<sequence>MDYNPKLGRVPTARRRALAPVNATAKVCTGDEGIVRRRELMDYNPKLGRVPTARRRALAPVNATAKVCTGDEGIVRRRVRFTAEHSLNKELAAG</sequence>
<organism evidence="1 2">
    <name type="scientific">Riccia fluitans</name>
    <dbReference type="NCBI Taxonomy" id="41844"/>
    <lineage>
        <taxon>Eukaryota</taxon>
        <taxon>Viridiplantae</taxon>
        <taxon>Streptophyta</taxon>
        <taxon>Embryophyta</taxon>
        <taxon>Marchantiophyta</taxon>
        <taxon>Marchantiopsida</taxon>
        <taxon>Marchantiidae</taxon>
        <taxon>Marchantiales</taxon>
        <taxon>Ricciaceae</taxon>
        <taxon>Riccia</taxon>
    </lineage>
</organism>
<name>A0ABD1XVN4_9MARC</name>
<gene>
    <name evidence="1" type="ORF">R1flu_024701</name>
</gene>
<comment type="caution">
    <text evidence="1">The sequence shown here is derived from an EMBL/GenBank/DDBJ whole genome shotgun (WGS) entry which is preliminary data.</text>
</comment>
<reference evidence="1 2" key="1">
    <citation type="submission" date="2024-09" db="EMBL/GenBank/DDBJ databases">
        <title>Chromosome-scale assembly of Riccia fluitans.</title>
        <authorList>
            <person name="Paukszto L."/>
            <person name="Sawicki J."/>
            <person name="Karawczyk K."/>
            <person name="Piernik-Szablinska J."/>
            <person name="Szczecinska M."/>
            <person name="Mazdziarz M."/>
        </authorList>
    </citation>
    <scope>NUCLEOTIDE SEQUENCE [LARGE SCALE GENOMIC DNA]</scope>
    <source>
        <strain evidence="1">Rf_01</strain>
        <tissue evidence="1">Aerial parts of the thallus</tissue>
    </source>
</reference>
<keyword evidence="2" id="KW-1185">Reference proteome</keyword>
<dbReference type="Proteomes" id="UP001605036">
    <property type="component" value="Unassembled WGS sequence"/>
</dbReference>
<accession>A0ABD1XVN4</accession>
<dbReference type="EMBL" id="JBHFFA010000007">
    <property type="protein sequence ID" value="KAL2613009.1"/>
    <property type="molecule type" value="Genomic_DNA"/>
</dbReference>
<evidence type="ECO:0000313" key="1">
    <source>
        <dbReference type="EMBL" id="KAL2613009.1"/>
    </source>
</evidence>